<accession>A0A5C3KDD3</accession>
<dbReference type="AlphaFoldDB" id="A0A5C3KDD3"/>
<dbReference type="GO" id="GO:0005634">
    <property type="term" value="C:nucleus"/>
    <property type="evidence" value="ECO:0007669"/>
    <property type="project" value="UniProtKB-SubCell"/>
</dbReference>
<dbReference type="STRING" id="230819.A0A5C3KDD3"/>
<feature type="domain" description="DUF659" evidence="7">
    <location>
        <begin position="104"/>
        <end position="218"/>
    </location>
</feature>
<evidence type="ECO:0000256" key="1">
    <source>
        <dbReference type="ARBA" id="ARBA00004123"/>
    </source>
</evidence>
<evidence type="ECO:0000256" key="2">
    <source>
        <dbReference type="ARBA" id="ARBA00022723"/>
    </source>
</evidence>
<evidence type="ECO:0000256" key="4">
    <source>
        <dbReference type="ARBA" id="ARBA00022833"/>
    </source>
</evidence>
<feature type="compositionally biased region" description="Polar residues" evidence="6">
    <location>
        <begin position="1"/>
        <end position="15"/>
    </location>
</feature>
<evidence type="ECO:0000256" key="6">
    <source>
        <dbReference type="SAM" id="MobiDB-lite"/>
    </source>
</evidence>
<dbReference type="InterPro" id="IPR007021">
    <property type="entry name" value="DUF659"/>
</dbReference>
<dbReference type="Pfam" id="PF04937">
    <property type="entry name" value="DUF659"/>
    <property type="match status" value="1"/>
</dbReference>
<protein>
    <recommendedName>
        <fullName evidence="7">DUF659 domain-containing protein</fullName>
    </recommendedName>
</protein>
<feature type="region of interest" description="Disordered" evidence="6">
    <location>
        <begin position="1"/>
        <end position="20"/>
    </location>
</feature>
<reference evidence="8 9" key="1">
    <citation type="journal article" date="2019" name="Nat. Ecol. Evol.">
        <title>Megaphylogeny resolves global patterns of mushroom evolution.</title>
        <authorList>
            <person name="Varga T."/>
            <person name="Krizsan K."/>
            <person name="Foldi C."/>
            <person name="Dima B."/>
            <person name="Sanchez-Garcia M."/>
            <person name="Sanchez-Ramirez S."/>
            <person name="Szollosi G.J."/>
            <person name="Szarkandi J.G."/>
            <person name="Papp V."/>
            <person name="Albert L."/>
            <person name="Andreopoulos W."/>
            <person name="Angelini C."/>
            <person name="Antonin V."/>
            <person name="Barry K.W."/>
            <person name="Bougher N.L."/>
            <person name="Buchanan P."/>
            <person name="Buyck B."/>
            <person name="Bense V."/>
            <person name="Catcheside P."/>
            <person name="Chovatia M."/>
            <person name="Cooper J."/>
            <person name="Damon W."/>
            <person name="Desjardin D."/>
            <person name="Finy P."/>
            <person name="Geml J."/>
            <person name="Haridas S."/>
            <person name="Hughes K."/>
            <person name="Justo A."/>
            <person name="Karasinski D."/>
            <person name="Kautmanova I."/>
            <person name="Kiss B."/>
            <person name="Kocsube S."/>
            <person name="Kotiranta H."/>
            <person name="LaButti K.M."/>
            <person name="Lechner B.E."/>
            <person name="Liimatainen K."/>
            <person name="Lipzen A."/>
            <person name="Lukacs Z."/>
            <person name="Mihaltcheva S."/>
            <person name="Morgado L.N."/>
            <person name="Niskanen T."/>
            <person name="Noordeloos M.E."/>
            <person name="Ohm R.A."/>
            <person name="Ortiz-Santana B."/>
            <person name="Ovrebo C."/>
            <person name="Racz N."/>
            <person name="Riley R."/>
            <person name="Savchenko A."/>
            <person name="Shiryaev A."/>
            <person name="Soop K."/>
            <person name="Spirin V."/>
            <person name="Szebenyi C."/>
            <person name="Tomsovsky M."/>
            <person name="Tulloss R.E."/>
            <person name="Uehling J."/>
            <person name="Grigoriev I.V."/>
            <person name="Vagvolgyi C."/>
            <person name="Papp T."/>
            <person name="Martin F.M."/>
            <person name="Miettinen O."/>
            <person name="Hibbett D.S."/>
            <person name="Nagy L.G."/>
        </authorList>
    </citation>
    <scope>NUCLEOTIDE SEQUENCE [LARGE SCALE GENOMIC DNA]</scope>
    <source>
        <strain evidence="8 9">CBS 121175</strain>
    </source>
</reference>
<evidence type="ECO:0000313" key="9">
    <source>
        <dbReference type="Proteomes" id="UP000307440"/>
    </source>
</evidence>
<sequence length="232" mass="25750">MQPSLPSRSHSQCGPGNSALGLHIPESNTLYASASIPNSPRIPNWTKDDQRDFENKLGELTVSAGLPLSWVDNPQFLEFMDRFIPSAKPPSRKTLTTRIIPGLVKSSQKEVKTALTNQMVTLQADGWTGINHRHIVAFMVGSKGKIYTVDIVDVTTERKTADHFLADLEAAYHKAQNEMKVSVICVVTDASGEAAKARRLFKLKYPHVIVLDCYAHQVCPLFIQVVSFLKYS</sequence>
<evidence type="ECO:0000259" key="7">
    <source>
        <dbReference type="Pfam" id="PF04937"/>
    </source>
</evidence>
<dbReference type="Proteomes" id="UP000307440">
    <property type="component" value="Unassembled WGS sequence"/>
</dbReference>
<evidence type="ECO:0000256" key="3">
    <source>
        <dbReference type="ARBA" id="ARBA00022771"/>
    </source>
</evidence>
<comment type="subcellular location">
    <subcellularLocation>
        <location evidence="1">Nucleus</location>
    </subcellularLocation>
</comment>
<dbReference type="GO" id="GO:0008270">
    <property type="term" value="F:zinc ion binding"/>
    <property type="evidence" value="ECO:0007669"/>
    <property type="project" value="UniProtKB-KW"/>
</dbReference>
<proteinExistence type="predicted"/>
<keyword evidence="2" id="KW-0479">Metal-binding</keyword>
<dbReference type="PANTHER" id="PTHR46481">
    <property type="entry name" value="ZINC FINGER BED DOMAIN-CONTAINING PROTEIN 4"/>
    <property type="match status" value="1"/>
</dbReference>
<organism evidence="8 9">
    <name type="scientific">Coprinopsis marcescibilis</name>
    <name type="common">Agaric fungus</name>
    <name type="synonym">Psathyrella marcescibilis</name>
    <dbReference type="NCBI Taxonomy" id="230819"/>
    <lineage>
        <taxon>Eukaryota</taxon>
        <taxon>Fungi</taxon>
        <taxon>Dikarya</taxon>
        <taxon>Basidiomycota</taxon>
        <taxon>Agaricomycotina</taxon>
        <taxon>Agaricomycetes</taxon>
        <taxon>Agaricomycetidae</taxon>
        <taxon>Agaricales</taxon>
        <taxon>Agaricineae</taxon>
        <taxon>Psathyrellaceae</taxon>
        <taxon>Coprinopsis</taxon>
    </lineage>
</organism>
<gene>
    <name evidence="8" type="ORF">FA15DRAFT_604314</name>
</gene>
<keyword evidence="3" id="KW-0863">Zinc-finger</keyword>
<evidence type="ECO:0000256" key="5">
    <source>
        <dbReference type="ARBA" id="ARBA00023242"/>
    </source>
</evidence>
<keyword evidence="4" id="KW-0862">Zinc</keyword>
<dbReference type="InterPro" id="IPR052035">
    <property type="entry name" value="ZnF_BED_domain_contain"/>
</dbReference>
<dbReference type="EMBL" id="ML210457">
    <property type="protein sequence ID" value="TFK17852.1"/>
    <property type="molecule type" value="Genomic_DNA"/>
</dbReference>
<dbReference type="OrthoDB" id="2423954at2759"/>
<name>A0A5C3KDD3_COPMA</name>
<dbReference type="PANTHER" id="PTHR46481:SF10">
    <property type="entry name" value="ZINC FINGER BED DOMAIN-CONTAINING PROTEIN 39"/>
    <property type="match status" value="1"/>
</dbReference>
<evidence type="ECO:0000313" key="8">
    <source>
        <dbReference type="EMBL" id="TFK17852.1"/>
    </source>
</evidence>
<keyword evidence="9" id="KW-1185">Reference proteome</keyword>
<keyword evidence="5" id="KW-0539">Nucleus</keyword>